<dbReference type="EMBL" id="JALJXV010000009">
    <property type="protein sequence ID" value="MCP1676379.1"/>
    <property type="molecule type" value="Genomic_DNA"/>
</dbReference>
<dbReference type="RefSeq" id="WP_253482384.1">
    <property type="nucleotide sequence ID" value="NZ_JALJXV010000009.1"/>
</dbReference>
<accession>A0AAE3G7A8</accession>
<dbReference type="SUPFAM" id="SSF53335">
    <property type="entry name" value="S-adenosyl-L-methionine-dependent methyltransferases"/>
    <property type="match status" value="1"/>
</dbReference>
<keyword evidence="1" id="KW-0489">Methyltransferase</keyword>
<dbReference type="Pfam" id="PF13489">
    <property type="entry name" value="Methyltransf_23"/>
    <property type="match status" value="1"/>
</dbReference>
<keyword evidence="1" id="KW-0808">Transferase</keyword>
<dbReference type="InterPro" id="IPR029063">
    <property type="entry name" value="SAM-dependent_MTases_sf"/>
</dbReference>
<dbReference type="GO" id="GO:0032259">
    <property type="term" value="P:methylation"/>
    <property type="evidence" value="ECO:0007669"/>
    <property type="project" value="UniProtKB-KW"/>
</dbReference>
<protein>
    <submittedName>
        <fullName evidence="1">2-polyprenyl-3-methyl-5-hydroxy-6-metoxy-1, 4-benzoquinol methylase</fullName>
    </submittedName>
</protein>
<dbReference type="GO" id="GO:0008168">
    <property type="term" value="F:methyltransferase activity"/>
    <property type="evidence" value="ECO:0007669"/>
    <property type="project" value="UniProtKB-KW"/>
</dbReference>
<dbReference type="AlphaFoldDB" id="A0AAE3G7A8"/>
<dbReference type="Proteomes" id="UP001205843">
    <property type="component" value="Unassembled WGS sequence"/>
</dbReference>
<sequence length="217" mass="24899">MNTTAEASMCPLCDTTSGVPYASWRERRYLHCENCDLVWLDPAQRLNPAAERTYYATHENDPRDPGYRRFLSRAAEPLLARLAPGSHGLDYGCGPGPALAYMLQEAGHTMALYDPYFAPAQAALERQYDFVTCTETAEHFHNPGTEFRELDSLLRPRGWLAVMTGFRPEQERFANWHYVRDPTHVSFYSEKSLAWLAELFEWEMQVPAKNVVLFRKG</sequence>
<dbReference type="Gene3D" id="3.40.50.150">
    <property type="entry name" value="Vaccinia Virus protein VP39"/>
    <property type="match status" value="1"/>
</dbReference>
<evidence type="ECO:0000313" key="2">
    <source>
        <dbReference type="Proteomes" id="UP001205843"/>
    </source>
</evidence>
<comment type="caution">
    <text evidence="1">The sequence shown here is derived from an EMBL/GenBank/DDBJ whole genome shotgun (WGS) entry which is preliminary data.</text>
</comment>
<proteinExistence type="predicted"/>
<reference evidence="1" key="1">
    <citation type="submission" date="2022-03" db="EMBL/GenBank/DDBJ databases">
        <title>Genomic Encyclopedia of Type Strains, Phase III (KMG-III): the genomes of soil and plant-associated and newly described type strains.</title>
        <authorList>
            <person name="Whitman W."/>
        </authorList>
    </citation>
    <scope>NUCLEOTIDE SEQUENCE</scope>
    <source>
        <strain evidence="1">ANL 6-2</strain>
    </source>
</reference>
<keyword evidence="2" id="KW-1185">Reference proteome</keyword>
<gene>
    <name evidence="1" type="ORF">J2T57_003540</name>
</gene>
<evidence type="ECO:0000313" key="1">
    <source>
        <dbReference type="EMBL" id="MCP1676379.1"/>
    </source>
</evidence>
<organism evidence="1 2">
    <name type="scientific">Natronocella acetinitrilica</name>
    <dbReference type="NCBI Taxonomy" id="414046"/>
    <lineage>
        <taxon>Bacteria</taxon>
        <taxon>Pseudomonadati</taxon>
        <taxon>Pseudomonadota</taxon>
        <taxon>Gammaproteobacteria</taxon>
        <taxon>Chromatiales</taxon>
        <taxon>Ectothiorhodospiraceae</taxon>
        <taxon>Natronocella</taxon>
    </lineage>
</organism>
<name>A0AAE3G7A8_9GAMM</name>